<dbReference type="Proteomes" id="UP000287651">
    <property type="component" value="Unassembled WGS sequence"/>
</dbReference>
<sequence>AATLVAGATAPACVKAGRWRPPPCRRIAGNRPLQPGREWQLLAVGRSRSCPRAVTPCRRPRCNRSPLCRRALVAAGRPLASGRAMPCCPSSSWPLL</sequence>
<proteinExistence type="predicted"/>
<name>A0A426WXD9_ENSVE</name>
<gene>
    <name evidence="1" type="ORF">B296_00051300</name>
</gene>
<feature type="non-terminal residue" evidence="1">
    <location>
        <position position="1"/>
    </location>
</feature>
<organism evidence="1 2">
    <name type="scientific">Ensete ventricosum</name>
    <name type="common">Abyssinian banana</name>
    <name type="synonym">Musa ensete</name>
    <dbReference type="NCBI Taxonomy" id="4639"/>
    <lineage>
        <taxon>Eukaryota</taxon>
        <taxon>Viridiplantae</taxon>
        <taxon>Streptophyta</taxon>
        <taxon>Embryophyta</taxon>
        <taxon>Tracheophyta</taxon>
        <taxon>Spermatophyta</taxon>
        <taxon>Magnoliopsida</taxon>
        <taxon>Liliopsida</taxon>
        <taxon>Zingiberales</taxon>
        <taxon>Musaceae</taxon>
        <taxon>Ensete</taxon>
    </lineage>
</organism>
<comment type="caution">
    <text evidence="1">The sequence shown here is derived from an EMBL/GenBank/DDBJ whole genome shotgun (WGS) entry which is preliminary data.</text>
</comment>
<accession>A0A426WXD9</accession>
<evidence type="ECO:0000313" key="2">
    <source>
        <dbReference type="Proteomes" id="UP000287651"/>
    </source>
</evidence>
<dbReference type="AlphaFoldDB" id="A0A426WXD9"/>
<reference evidence="1 2" key="1">
    <citation type="journal article" date="2014" name="Agronomy (Basel)">
        <title>A Draft Genome Sequence for Ensete ventricosum, the Drought-Tolerant Tree Against Hunger.</title>
        <authorList>
            <person name="Harrison J."/>
            <person name="Moore K.A."/>
            <person name="Paszkiewicz K."/>
            <person name="Jones T."/>
            <person name="Grant M."/>
            <person name="Ambacheew D."/>
            <person name="Muzemil S."/>
            <person name="Studholme D.J."/>
        </authorList>
    </citation>
    <scope>NUCLEOTIDE SEQUENCE [LARGE SCALE GENOMIC DNA]</scope>
</reference>
<protein>
    <submittedName>
        <fullName evidence="1">Uncharacterized protein</fullName>
    </submittedName>
</protein>
<evidence type="ECO:0000313" key="1">
    <source>
        <dbReference type="EMBL" id="RRT31921.1"/>
    </source>
</evidence>
<dbReference type="EMBL" id="AMZH03034839">
    <property type="protein sequence ID" value="RRT31921.1"/>
    <property type="molecule type" value="Genomic_DNA"/>
</dbReference>